<dbReference type="InterPro" id="IPR052087">
    <property type="entry name" value="RRP12"/>
</dbReference>
<dbReference type="InterPro" id="IPR016024">
    <property type="entry name" value="ARM-type_fold"/>
</dbReference>
<dbReference type="AlphaFoldDB" id="A0A7S3NII0"/>
<dbReference type="EMBL" id="HBIJ01004465">
    <property type="protein sequence ID" value="CAE0362407.1"/>
    <property type="molecule type" value="Transcribed_RNA"/>
</dbReference>
<feature type="compositionally biased region" description="Basic residues" evidence="1">
    <location>
        <begin position="934"/>
        <end position="949"/>
    </location>
</feature>
<evidence type="ECO:0000256" key="1">
    <source>
        <dbReference type="SAM" id="MobiDB-lite"/>
    </source>
</evidence>
<feature type="region of interest" description="Disordered" evidence="1">
    <location>
        <begin position="934"/>
        <end position="963"/>
    </location>
</feature>
<dbReference type="PANTHER" id="PTHR48287">
    <property type="entry name" value="ARM REPEAT SUPERFAMILY PROTEIN"/>
    <property type="match status" value="1"/>
</dbReference>
<sequence>MNMQLDDLGAALVQSTDEDLHHVSGSSEDVFYNVRQRPNDPRYPLLMALEEAIGEQTSTNQNNPGVIFAGIMAALEACVQGHKWRQTSELLGLLGMALPAVSHSILRNKFDVGSVILIQVIEAQNNKKRRRQEDDIASESTTACARQAARCLGSMLAVQDESAWSAPAKRRSLRILLKTAVWESRPKVRKAARAACAEAIARKIAPSRLVADGVIEHVRQASTSSTPAAFHALALVETLADCIVPECALRMLDTVAEITWPMSGNGLEASALSAIASLAQHAFSRKARAAVVRLGSHCLGTSDEAIVLKWCRALQATLNGVNWQFPDDENEAQAIRAALALCVNTSTAITNAVLEITGLCVVQTRSHAPTLYGGFRAIILGLIERSWAKKQPLMTTGMENWFGNGRDLAEVIALLAPYKDNVSHHKPDEFFIRACRLMGPALFCAAVGMPFTSGTSIPIQARIKWLAPCVQHALQSDCECQLATFLDQWLLTASALASSPTARRECWRPAASFLTVATDLELSLPRFTDALTALLQEDNPDLTVVIECCTAAGSRHTEPAVAAMARSLSPILLAVVLRPQTEDAVHALHALAPALEPQVSSTLFKKLAKRLVASLSFVLGIAAQKKKRGRDEDHDQQMQKEEVSTKDKEQLACALLRAAAALIPGLSELAQLEVLWRAARPVLEAATVPVGVQKQAYVLVQALIADDTWLMANCQQLAECLVSGSLLACHIPVRAVRLRTIELLITSQHFSDQQTLAALLGEAVLGVKDANAKARKAAFALLDAMAQVVNSITALLDMLVAALGARTPHMRSAAISALTKVVYDRRNELVLLDALPKLITAASLLLRDRAREVAKATLAFIAVAVSALCTSGRTQALDQLLVSLVPALLLWAKEKKGRFRLKVKMILLKLCRNLGFDTILHLVPSDDSALISHLRKKHSKSNSNKKKKQQQNQHAVNQKFDQEEDALDDDHYFDDFKEEDGAIDEDDDEIMEFVDNDDDDDENDIRHDFHAKSSQQEHILAAALNDNDNDELDDDNETDVQFDSETGRIIVTKKVHSPSSAVENTANKNFHPGKSQKPREPKARKLRGKEAAAAKRKHKSAKSDALRPGQLQPYSWSTLGELVRSSKRRRKS</sequence>
<proteinExistence type="predicted"/>
<protein>
    <recommendedName>
        <fullName evidence="2">RRP12 N-terminal HEAT domain-containing protein</fullName>
    </recommendedName>
</protein>
<accession>A0A7S3NII0</accession>
<evidence type="ECO:0000259" key="2">
    <source>
        <dbReference type="Pfam" id="PF25772"/>
    </source>
</evidence>
<evidence type="ECO:0000313" key="3">
    <source>
        <dbReference type="EMBL" id="CAE0362407.1"/>
    </source>
</evidence>
<dbReference type="Gene3D" id="1.25.10.10">
    <property type="entry name" value="Leucine-rich Repeat Variant"/>
    <property type="match status" value="1"/>
</dbReference>
<reference evidence="3" key="1">
    <citation type="submission" date="2021-01" db="EMBL/GenBank/DDBJ databases">
        <authorList>
            <person name="Corre E."/>
            <person name="Pelletier E."/>
            <person name="Niang G."/>
            <person name="Scheremetjew M."/>
            <person name="Finn R."/>
            <person name="Kale V."/>
            <person name="Holt S."/>
            <person name="Cochrane G."/>
            <person name="Meng A."/>
            <person name="Brown T."/>
            <person name="Cohen L."/>
        </authorList>
    </citation>
    <scope>NUCLEOTIDE SEQUENCE</scope>
    <source>
        <strain evidence="3">CCMP1510</strain>
    </source>
</reference>
<feature type="region of interest" description="Disordered" evidence="1">
    <location>
        <begin position="1053"/>
        <end position="1132"/>
    </location>
</feature>
<dbReference type="SUPFAM" id="SSF48371">
    <property type="entry name" value="ARM repeat"/>
    <property type="match status" value="1"/>
</dbReference>
<feature type="domain" description="RRP12 N-terminal HEAT" evidence="2">
    <location>
        <begin position="64"/>
        <end position="210"/>
    </location>
</feature>
<dbReference type="PANTHER" id="PTHR48287:SF1">
    <property type="entry name" value="ARM REPEAT SUPERFAMILY PROTEIN"/>
    <property type="match status" value="1"/>
</dbReference>
<name>A0A7S3NII0_9STRA</name>
<feature type="compositionally biased region" description="Basic and acidic residues" evidence="1">
    <location>
        <begin position="1077"/>
        <end position="1093"/>
    </location>
</feature>
<feature type="compositionally biased region" description="Polar residues" evidence="1">
    <location>
        <begin position="1057"/>
        <end position="1068"/>
    </location>
</feature>
<gene>
    <name evidence="3" type="ORF">ALAG00032_LOCUS3148</name>
</gene>
<organism evidence="3">
    <name type="scientific">Aureoumbra lagunensis</name>
    <dbReference type="NCBI Taxonomy" id="44058"/>
    <lineage>
        <taxon>Eukaryota</taxon>
        <taxon>Sar</taxon>
        <taxon>Stramenopiles</taxon>
        <taxon>Ochrophyta</taxon>
        <taxon>Pelagophyceae</taxon>
        <taxon>Pelagomonadales</taxon>
        <taxon>Aureoumbra</taxon>
    </lineage>
</organism>
<dbReference type="InterPro" id="IPR057860">
    <property type="entry name" value="HEAT_RRP12_N"/>
</dbReference>
<dbReference type="InterPro" id="IPR011989">
    <property type="entry name" value="ARM-like"/>
</dbReference>
<dbReference type="Pfam" id="PF25772">
    <property type="entry name" value="HEAT_RRP12_N"/>
    <property type="match status" value="1"/>
</dbReference>